<gene>
    <name evidence="2" type="ORF">GMARGA_LOCUS28714</name>
</gene>
<evidence type="ECO:0000313" key="2">
    <source>
        <dbReference type="EMBL" id="CAG8824960.1"/>
    </source>
</evidence>
<reference evidence="2 3" key="1">
    <citation type="submission" date="2021-06" db="EMBL/GenBank/DDBJ databases">
        <authorList>
            <person name="Kallberg Y."/>
            <person name="Tangrot J."/>
            <person name="Rosling A."/>
        </authorList>
    </citation>
    <scope>NUCLEOTIDE SEQUENCE [LARGE SCALE GENOMIC DNA]</scope>
    <source>
        <strain evidence="2 3">120-4 pot B 10/14</strain>
    </source>
</reference>
<protein>
    <submittedName>
        <fullName evidence="2">36793_t:CDS:1</fullName>
    </submittedName>
</protein>
<keyword evidence="3" id="KW-1185">Reference proteome</keyword>
<accession>A0ABN7WCF6</accession>
<dbReference type="EMBL" id="CAJVQB010037199">
    <property type="protein sequence ID" value="CAG8824960.1"/>
    <property type="molecule type" value="Genomic_DNA"/>
</dbReference>
<name>A0ABN7WCF6_GIGMA</name>
<comment type="caution">
    <text evidence="2">The sequence shown here is derived from an EMBL/GenBank/DDBJ whole genome shotgun (WGS) entry which is preliminary data.</text>
</comment>
<dbReference type="Proteomes" id="UP000789901">
    <property type="component" value="Unassembled WGS sequence"/>
</dbReference>
<feature type="region of interest" description="Disordered" evidence="1">
    <location>
        <begin position="179"/>
        <end position="220"/>
    </location>
</feature>
<feature type="compositionally biased region" description="Acidic residues" evidence="1">
    <location>
        <begin position="179"/>
        <end position="199"/>
    </location>
</feature>
<feature type="compositionally biased region" description="Basic and acidic residues" evidence="1">
    <location>
        <begin position="200"/>
        <end position="212"/>
    </location>
</feature>
<evidence type="ECO:0000256" key="1">
    <source>
        <dbReference type="SAM" id="MobiDB-lite"/>
    </source>
</evidence>
<proteinExistence type="predicted"/>
<evidence type="ECO:0000313" key="3">
    <source>
        <dbReference type="Proteomes" id="UP000789901"/>
    </source>
</evidence>
<sequence length="237" mass="27450">MNKTPVWFDIARGLTMNLKGTKTVHIQTTGNDKNKFTIVLTCLANGKKLPPIIIFKEKVWPANIPQLPAGIVVWFQEKEWIDELGMTHITDQTKTEFRSGNTDLAIIPEGLMSIYQPLDICAGLNTIYHWVLDTWNEISENIIVRAFKKYSISNCLLGSKDRLIYDSKLNKGKIEDFDDEEKFDKDNEDEEFDEVDEVEESNKNEEFDKDNESDSNESNYRVSNWPECFVLIEKRKS</sequence>
<organism evidence="2 3">
    <name type="scientific">Gigaspora margarita</name>
    <dbReference type="NCBI Taxonomy" id="4874"/>
    <lineage>
        <taxon>Eukaryota</taxon>
        <taxon>Fungi</taxon>
        <taxon>Fungi incertae sedis</taxon>
        <taxon>Mucoromycota</taxon>
        <taxon>Glomeromycotina</taxon>
        <taxon>Glomeromycetes</taxon>
        <taxon>Diversisporales</taxon>
        <taxon>Gigasporaceae</taxon>
        <taxon>Gigaspora</taxon>
    </lineage>
</organism>